<proteinExistence type="predicted"/>
<protein>
    <submittedName>
        <fullName evidence="3">Uncharacterized protein</fullName>
    </submittedName>
</protein>
<accession>A0ABZ1AYB2</accession>
<evidence type="ECO:0000256" key="2">
    <source>
        <dbReference type="SAM" id="Phobius"/>
    </source>
</evidence>
<gene>
    <name evidence="3" type="ORF">U6N30_22135</name>
</gene>
<evidence type="ECO:0000313" key="3">
    <source>
        <dbReference type="EMBL" id="WRL62628.1"/>
    </source>
</evidence>
<name>A0ABZ1AYB2_9ACTN</name>
<feature type="compositionally biased region" description="Low complexity" evidence="1">
    <location>
        <begin position="231"/>
        <end position="241"/>
    </location>
</feature>
<feature type="transmembrane region" description="Helical" evidence="2">
    <location>
        <begin position="66"/>
        <end position="87"/>
    </location>
</feature>
<keyword evidence="2" id="KW-0472">Membrane</keyword>
<feature type="compositionally biased region" description="Low complexity" evidence="1">
    <location>
        <begin position="187"/>
        <end position="196"/>
    </location>
</feature>
<keyword evidence="2" id="KW-1133">Transmembrane helix</keyword>
<keyword evidence="2" id="KW-0812">Transmembrane</keyword>
<dbReference type="Proteomes" id="UP001324287">
    <property type="component" value="Chromosome"/>
</dbReference>
<feature type="transmembrane region" description="Helical" evidence="2">
    <location>
        <begin position="6"/>
        <end position="27"/>
    </location>
</feature>
<dbReference type="EMBL" id="CP141261">
    <property type="protein sequence ID" value="WRL62628.1"/>
    <property type="molecule type" value="Genomic_DNA"/>
</dbReference>
<feature type="transmembrane region" description="Helical" evidence="2">
    <location>
        <begin position="99"/>
        <end position="119"/>
    </location>
</feature>
<sequence>MEPALQPVGEVAVVAAGFVAAAVLMLAAGRTDRPRPWRLLAAAPLFPAVGALAAALVQPADAVDLAVIRWVPTVPGYLIAIVAILGLVDRGRLRARPRLVVEVAQFLFACLVVVSLLVVGPDGAWSALALQERVVLGAAVLTTSATMAAALTILGVIEARRRTMAVVLLAGPRCSPSGGDSARRRCSPAPSSRSRPPGCPSPRACCCWLSPSSSTDGRRPGTPTARDGGPSTSARCCRTSPCSPPRAPRAPSR</sequence>
<evidence type="ECO:0000313" key="4">
    <source>
        <dbReference type="Proteomes" id="UP001324287"/>
    </source>
</evidence>
<feature type="region of interest" description="Disordered" evidence="1">
    <location>
        <begin position="174"/>
        <end position="253"/>
    </location>
</feature>
<dbReference type="RefSeq" id="WP_324273980.1">
    <property type="nucleotide sequence ID" value="NZ_CP141261.1"/>
</dbReference>
<feature type="transmembrane region" description="Helical" evidence="2">
    <location>
        <begin position="134"/>
        <end position="157"/>
    </location>
</feature>
<feature type="transmembrane region" description="Helical" evidence="2">
    <location>
        <begin position="39"/>
        <end position="60"/>
    </location>
</feature>
<organism evidence="3 4">
    <name type="scientific">Blastococcus brunescens</name>
    <dbReference type="NCBI Taxonomy" id="1564165"/>
    <lineage>
        <taxon>Bacteria</taxon>
        <taxon>Bacillati</taxon>
        <taxon>Actinomycetota</taxon>
        <taxon>Actinomycetes</taxon>
        <taxon>Geodermatophilales</taxon>
        <taxon>Geodermatophilaceae</taxon>
        <taxon>Blastococcus</taxon>
    </lineage>
</organism>
<evidence type="ECO:0000256" key="1">
    <source>
        <dbReference type="SAM" id="MobiDB-lite"/>
    </source>
</evidence>
<keyword evidence="4" id="KW-1185">Reference proteome</keyword>
<reference evidence="3 4" key="1">
    <citation type="submission" date="2023-12" db="EMBL/GenBank/DDBJ databases">
        <title>Blastococcus brunescens sp. nov., an actonobacterium isolated from sandstone collected in sahara desert.</title>
        <authorList>
            <person name="Gtari M."/>
            <person name="Ghodhbane F."/>
        </authorList>
    </citation>
    <scope>NUCLEOTIDE SEQUENCE [LARGE SCALE GENOMIC DNA]</scope>
    <source>
        <strain evidence="3 4">BMG 8361</strain>
    </source>
</reference>
<feature type="compositionally biased region" description="Pro residues" evidence="1">
    <location>
        <begin position="242"/>
        <end position="253"/>
    </location>
</feature>